<proteinExistence type="predicted"/>
<dbReference type="OrthoDB" id="713689at2"/>
<keyword evidence="2" id="KW-1185">Reference proteome</keyword>
<dbReference type="AlphaFoldDB" id="A0A504JA01"/>
<evidence type="ECO:0000313" key="1">
    <source>
        <dbReference type="EMBL" id="TPN87766.1"/>
    </source>
</evidence>
<dbReference type="Proteomes" id="UP000315540">
    <property type="component" value="Unassembled WGS sequence"/>
</dbReference>
<accession>A0A504JA01</accession>
<dbReference type="PROSITE" id="PS51257">
    <property type="entry name" value="PROKAR_LIPOPROTEIN"/>
    <property type="match status" value="1"/>
</dbReference>
<reference evidence="1 2" key="1">
    <citation type="submission" date="2019-06" db="EMBL/GenBank/DDBJ databases">
        <authorList>
            <person name="Meng X."/>
        </authorList>
    </citation>
    <scope>NUCLEOTIDE SEQUENCE [LARGE SCALE GENOMIC DNA]</scope>
    <source>
        <strain evidence="1 2">M625</strain>
    </source>
</reference>
<evidence type="ECO:0000313" key="2">
    <source>
        <dbReference type="Proteomes" id="UP000315540"/>
    </source>
</evidence>
<comment type="caution">
    <text evidence="1">The sequence shown here is derived from an EMBL/GenBank/DDBJ whole genome shotgun (WGS) entry which is preliminary data.</text>
</comment>
<organism evidence="1 2">
    <name type="scientific">Aquimarina algicola</name>
    <dbReference type="NCBI Taxonomy" id="2589995"/>
    <lineage>
        <taxon>Bacteria</taxon>
        <taxon>Pseudomonadati</taxon>
        <taxon>Bacteroidota</taxon>
        <taxon>Flavobacteriia</taxon>
        <taxon>Flavobacteriales</taxon>
        <taxon>Flavobacteriaceae</taxon>
        <taxon>Aquimarina</taxon>
    </lineage>
</organism>
<dbReference type="EMBL" id="VFWZ01000002">
    <property type="protein sequence ID" value="TPN87766.1"/>
    <property type="molecule type" value="Genomic_DNA"/>
</dbReference>
<name>A0A504JA01_9FLAO</name>
<gene>
    <name evidence="1" type="ORF">FHK87_09320</name>
</gene>
<sequence>MNTNKFLTMLAISGTLFISSCSDDDDNPDPANEGELITTMTVTLTNSTDTSDTVVMRFFDEDGENGPTEPTPTVTGTLKASTTYNGSVAVLNESEDPVEIVTEEIQEEADEHQFFFITDDLGITTAYTDNESNYENAEGVAFTSTNPVGLTFTLTTTDTTGDVALRVVLRHELDKDASGVAEGNIANAGGSPDIDWTFNTSVE</sequence>
<protein>
    <submittedName>
        <fullName evidence="1">Type 1 periplasmic binding fold superfamily protein</fullName>
    </submittedName>
</protein>
<dbReference type="RefSeq" id="WP_140592405.1">
    <property type="nucleotide sequence ID" value="NZ_VFWZ01000002.1"/>
</dbReference>